<accession>A0A835JE45</accession>
<evidence type="ECO:0000313" key="2">
    <source>
        <dbReference type="Proteomes" id="UP000657918"/>
    </source>
</evidence>
<organism evidence="1 2">
    <name type="scientific">Salix dunnii</name>
    <dbReference type="NCBI Taxonomy" id="1413687"/>
    <lineage>
        <taxon>Eukaryota</taxon>
        <taxon>Viridiplantae</taxon>
        <taxon>Streptophyta</taxon>
        <taxon>Embryophyta</taxon>
        <taxon>Tracheophyta</taxon>
        <taxon>Spermatophyta</taxon>
        <taxon>Magnoliopsida</taxon>
        <taxon>eudicotyledons</taxon>
        <taxon>Gunneridae</taxon>
        <taxon>Pentapetalae</taxon>
        <taxon>rosids</taxon>
        <taxon>fabids</taxon>
        <taxon>Malpighiales</taxon>
        <taxon>Salicaceae</taxon>
        <taxon>Saliceae</taxon>
        <taxon>Salix</taxon>
    </lineage>
</organism>
<name>A0A835JE45_9ROSI</name>
<proteinExistence type="predicted"/>
<protein>
    <submittedName>
        <fullName evidence="1">Uncharacterized protein</fullName>
    </submittedName>
</protein>
<dbReference type="Proteomes" id="UP000657918">
    <property type="component" value="Unassembled WGS sequence"/>
</dbReference>
<evidence type="ECO:0000313" key="1">
    <source>
        <dbReference type="EMBL" id="KAF9668503.1"/>
    </source>
</evidence>
<reference evidence="1 2" key="1">
    <citation type="submission" date="2020-10" db="EMBL/GenBank/DDBJ databases">
        <title>Plant Genome Project.</title>
        <authorList>
            <person name="Zhang R.-G."/>
        </authorList>
    </citation>
    <scope>NUCLEOTIDE SEQUENCE [LARGE SCALE GENOMIC DNA]</scope>
    <source>
        <strain evidence="1">FAFU-HL-1</strain>
        <tissue evidence="1">Leaf</tissue>
    </source>
</reference>
<gene>
    <name evidence="1" type="ORF">SADUNF_Sadunf14G0010400</name>
</gene>
<dbReference type="EMBL" id="JADGMS010000014">
    <property type="protein sequence ID" value="KAF9668503.1"/>
    <property type="molecule type" value="Genomic_DNA"/>
</dbReference>
<dbReference type="PANTHER" id="PTHR46578">
    <property type="entry name" value="ARM-REPEAT/TETRATRICOPEPTIDE REPEAT (TPR)-LIKE PROTEIN"/>
    <property type="match status" value="1"/>
</dbReference>
<keyword evidence="2" id="KW-1185">Reference proteome</keyword>
<dbReference type="AlphaFoldDB" id="A0A835JE45"/>
<dbReference type="OrthoDB" id="1872379at2759"/>
<comment type="caution">
    <text evidence="1">The sequence shown here is derived from an EMBL/GenBank/DDBJ whole genome shotgun (WGS) entry which is preliminary data.</text>
</comment>
<sequence>MVTELSVTYCLETLMLPSVTRVLCLSTPANSHSKSLWRRSQTFDIKGLTKGSLMDHIIFLNACIKTDTTIGVKIQYHAARMISKQMEASCLFSKVKQSAQEIAYVSCNYKQQKHDYDMVRILIEKRCDF</sequence>
<dbReference type="PANTHER" id="PTHR46578:SF1">
    <property type="entry name" value="ARM-REPEAT_TETRATRICOPEPTIDE REPEAT (TPR)-LIKE PROTEIN"/>
    <property type="match status" value="1"/>
</dbReference>